<dbReference type="AlphaFoldDB" id="A0A9W7MB34"/>
<gene>
    <name evidence="3" type="ORF">HRI_003058200</name>
    <name evidence="4" type="ORF">HRI_003058400</name>
</gene>
<feature type="domain" description="Disease resistance protein At4g27190-like leucine-rich repeats" evidence="2">
    <location>
        <begin position="132"/>
        <end position="208"/>
    </location>
</feature>
<evidence type="ECO:0000313" key="5">
    <source>
        <dbReference type="Proteomes" id="UP001165190"/>
    </source>
</evidence>
<dbReference type="PANTHER" id="PTHR33463:SF220">
    <property type="entry name" value="NB-ARC DOMAIN-CONTAINING PROTEIN"/>
    <property type="match status" value="1"/>
</dbReference>
<dbReference type="EMBL" id="BSYR01000025">
    <property type="protein sequence ID" value="GMI93889.1"/>
    <property type="molecule type" value="Genomic_DNA"/>
</dbReference>
<dbReference type="EMBL" id="BSYR01000025">
    <property type="protein sequence ID" value="GMI93891.1"/>
    <property type="molecule type" value="Genomic_DNA"/>
</dbReference>
<dbReference type="Gene3D" id="3.80.10.10">
    <property type="entry name" value="Ribonuclease Inhibitor"/>
    <property type="match status" value="1"/>
</dbReference>
<comment type="caution">
    <text evidence="3">The sequence shown here is derived from an EMBL/GenBank/DDBJ whole genome shotgun (WGS) entry which is preliminary data.</text>
</comment>
<dbReference type="InterPro" id="IPR050905">
    <property type="entry name" value="Plant_NBS-LRR"/>
</dbReference>
<dbReference type="Proteomes" id="UP001165190">
    <property type="component" value="Unassembled WGS sequence"/>
</dbReference>
<name>A0A9W7MB34_HIBTR</name>
<proteinExistence type="predicted"/>
<keyword evidence="5" id="KW-1185">Reference proteome</keyword>
<organism evidence="3 5">
    <name type="scientific">Hibiscus trionum</name>
    <name type="common">Flower of an hour</name>
    <dbReference type="NCBI Taxonomy" id="183268"/>
    <lineage>
        <taxon>Eukaryota</taxon>
        <taxon>Viridiplantae</taxon>
        <taxon>Streptophyta</taxon>
        <taxon>Embryophyta</taxon>
        <taxon>Tracheophyta</taxon>
        <taxon>Spermatophyta</taxon>
        <taxon>Magnoliopsida</taxon>
        <taxon>eudicotyledons</taxon>
        <taxon>Gunneridae</taxon>
        <taxon>Pentapetalae</taxon>
        <taxon>rosids</taxon>
        <taxon>malvids</taxon>
        <taxon>Malvales</taxon>
        <taxon>Malvaceae</taxon>
        <taxon>Malvoideae</taxon>
        <taxon>Hibiscus</taxon>
    </lineage>
</organism>
<dbReference type="Pfam" id="PF23247">
    <property type="entry name" value="LRR_RPS2"/>
    <property type="match status" value="1"/>
</dbReference>
<reference evidence="3" key="1">
    <citation type="submission" date="2023-05" db="EMBL/GenBank/DDBJ databases">
        <title>Genome and transcriptome analyses reveal genes involved in the formation of fine ridges on petal epidermal cells in Hibiscus trionum.</title>
        <authorList>
            <person name="Koshimizu S."/>
            <person name="Masuda S."/>
            <person name="Ishii T."/>
            <person name="Shirasu K."/>
            <person name="Hoshino A."/>
            <person name="Arita M."/>
        </authorList>
    </citation>
    <scope>NUCLEOTIDE SEQUENCE</scope>
    <source>
        <strain evidence="3">Hamamatsu line</strain>
    </source>
</reference>
<dbReference type="SUPFAM" id="SSF52058">
    <property type="entry name" value="L domain-like"/>
    <property type="match status" value="1"/>
</dbReference>
<evidence type="ECO:0000313" key="3">
    <source>
        <dbReference type="EMBL" id="GMI93889.1"/>
    </source>
</evidence>
<dbReference type="OrthoDB" id="1582237at2759"/>
<sequence>MLKMIGSFLFDKSSVEDNDECLVEEMQSLSHLNELSVSVTSASALERIMTAKMLHTCIDQIGLHSFKDSKQLNILSLVKFKCLNYIQLSKCESLEEVKTEWDITGARTPTQIQIPVTETQPLREITWLILAPNLRHFIVIDCHKMEEIIDEVKLKQVADMVGSLSLFAKLKSLYLQYLPELKSIYRNALPFPCMMDIHVYACPKLRRLPLNSNHAKRNEIRIHGKEKWWKELHWEDDYTLNAFLPCFVAEVILLSPLSFFFNSLHVWFQKVTFLSFSFVYEKCVDLKQGNLSAAVL</sequence>
<evidence type="ECO:0000256" key="1">
    <source>
        <dbReference type="ARBA" id="ARBA00022821"/>
    </source>
</evidence>
<dbReference type="InterPro" id="IPR057135">
    <property type="entry name" value="At4g27190-like_LRR"/>
</dbReference>
<evidence type="ECO:0000313" key="4">
    <source>
        <dbReference type="EMBL" id="GMI93891.1"/>
    </source>
</evidence>
<evidence type="ECO:0000259" key="2">
    <source>
        <dbReference type="Pfam" id="PF23247"/>
    </source>
</evidence>
<keyword evidence="1" id="KW-0611">Plant defense</keyword>
<dbReference type="PANTHER" id="PTHR33463">
    <property type="entry name" value="NB-ARC DOMAIN-CONTAINING PROTEIN-RELATED"/>
    <property type="match status" value="1"/>
</dbReference>
<accession>A0A9W7MB34</accession>
<protein>
    <recommendedName>
        <fullName evidence="2">Disease resistance protein At4g27190-like leucine-rich repeats domain-containing protein</fullName>
    </recommendedName>
</protein>
<dbReference type="InterPro" id="IPR032675">
    <property type="entry name" value="LRR_dom_sf"/>
</dbReference>